<gene>
    <name evidence="1" type="ORF">NP439_06675</name>
</gene>
<sequence>MTTEDRITLSTFYEKYIDNAPLERFFEHFKMEGYDRRQYKRYEELVE</sequence>
<dbReference type="RefSeq" id="WP_256709252.1">
    <property type="nucleotide sequence ID" value="NZ_CP101914.1"/>
</dbReference>
<keyword evidence="2" id="KW-1185">Reference proteome</keyword>
<dbReference type="EMBL" id="CP101914">
    <property type="protein sequence ID" value="UUI04336.1"/>
    <property type="molecule type" value="Genomic_DNA"/>
</dbReference>
<proteinExistence type="predicted"/>
<accession>A0ABY5JW86</accession>
<protein>
    <submittedName>
        <fullName evidence="1">Uncharacterized protein</fullName>
    </submittedName>
</protein>
<evidence type="ECO:0000313" key="2">
    <source>
        <dbReference type="Proteomes" id="UP001059773"/>
    </source>
</evidence>
<dbReference type="Proteomes" id="UP001059773">
    <property type="component" value="Chromosome"/>
</dbReference>
<evidence type="ECO:0000313" key="1">
    <source>
        <dbReference type="EMBL" id="UUI04336.1"/>
    </source>
</evidence>
<reference evidence="1" key="1">
    <citation type="submission" date="2022-07" db="EMBL/GenBank/DDBJ databases">
        <title>FELIX.</title>
        <authorList>
            <person name="Wan K.H."/>
            <person name="Park S."/>
            <person name="Lawrence Q."/>
            <person name="Eichenberger J.P."/>
            <person name="Booth B.W."/>
            <person name="Piaggio A.J."/>
            <person name="Chandler J.C."/>
            <person name="Franklin A.B."/>
            <person name="Celniker S.E."/>
        </authorList>
    </citation>
    <scope>NUCLEOTIDE SEQUENCE</scope>
    <source>
        <strain evidence="1">QA-1986 374</strain>
    </source>
</reference>
<organism evidence="1 2">
    <name type="scientific">Oceanobacillus jeddahense</name>
    <dbReference type="NCBI Taxonomy" id="1462527"/>
    <lineage>
        <taxon>Bacteria</taxon>
        <taxon>Bacillati</taxon>
        <taxon>Bacillota</taxon>
        <taxon>Bacilli</taxon>
        <taxon>Bacillales</taxon>
        <taxon>Bacillaceae</taxon>
        <taxon>Oceanobacillus</taxon>
    </lineage>
</organism>
<name>A0ABY5JW86_9BACI</name>